<dbReference type="OrthoDB" id="47494at2759"/>
<proteinExistence type="predicted"/>
<reference evidence="1" key="1">
    <citation type="journal article" date="2020" name="Stud. Mycol.">
        <title>101 Dothideomycetes genomes: a test case for predicting lifestyles and emergence of pathogens.</title>
        <authorList>
            <person name="Haridas S."/>
            <person name="Albert R."/>
            <person name="Binder M."/>
            <person name="Bloem J."/>
            <person name="Labutti K."/>
            <person name="Salamov A."/>
            <person name="Andreopoulos B."/>
            <person name="Baker S."/>
            <person name="Barry K."/>
            <person name="Bills G."/>
            <person name="Bluhm B."/>
            <person name="Cannon C."/>
            <person name="Castanera R."/>
            <person name="Culley D."/>
            <person name="Daum C."/>
            <person name="Ezra D."/>
            <person name="Gonzalez J."/>
            <person name="Henrissat B."/>
            <person name="Kuo A."/>
            <person name="Liang C."/>
            <person name="Lipzen A."/>
            <person name="Lutzoni F."/>
            <person name="Magnuson J."/>
            <person name="Mondo S."/>
            <person name="Nolan M."/>
            <person name="Ohm R."/>
            <person name="Pangilinan J."/>
            <person name="Park H.-J."/>
            <person name="Ramirez L."/>
            <person name="Alfaro M."/>
            <person name="Sun H."/>
            <person name="Tritt A."/>
            <person name="Yoshinaga Y."/>
            <person name="Zwiers L.-H."/>
            <person name="Turgeon B."/>
            <person name="Goodwin S."/>
            <person name="Spatafora J."/>
            <person name="Crous P."/>
            <person name="Grigoriev I."/>
        </authorList>
    </citation>
    <scope>NUCLEOTIDE SEQUENCE</scope>
    <source>
        <strain evidence="1">ATCC 74209</strain>
    </source>
</reference>
<dbReference type="EMBL" id="ML994016">
    <property type="protein sequence ID" value="KAF2200571.1"/>
    <property type="molecule type" value="Genomic_DNA"/>
</dbReference>
<dbReference type="AlphaFoldDB" id="A0A9P4MRL9"/>
<comment type="caution">
    <text evidence="1">The sequence shown here is derived from an EMBL/GenBank/DDBJ whole genome shotgun (WGS) entry which is preliminary data.</text>
</comment>
<evidence type="ECO:0000313" key="2">
    <source>
        <dbReference type="Proteomes" id="UP000799536"/>
    </source>
</evidence>
<evidence type="ECO:0008006" key="3">
    <source>
        <dbReference type="Google" id="ProtNLM"/>
    </source>
</evidence>
<protein>
    <recommendedName>
        <fullName evidence="3">FAD-binding domain-containing protein</fullName>
    </recommendedName>
</protein>
<name>A0A9P4MRL9_9PLEO</name>
<evidence type="ECO:0000313" key="1">
    <source>
        <dbReference type="EMBL" id="KAF2200571.1"/>
    </source>
</evidence>
<gene>
    <name evidence="1" type="ORF">GQ43DRAFT_472600</name>
</gene>
<accession>A0A9P4MRL9</accession>
<keyword evidence="2" id="KW-1185">Reference proteome</keyword>
<organism evidence="1 2">
    <name type="scientific">Delitschia confertaspora ATCC 74209</name>
    <dbReference type="NCBI Taxonomy" id="1513339"/>
    <lineage>
        <taxon>Eukaryota</taxon>
        <taxon>Fungi</taxon>
        <taxon>Dikarya</taxon>
        <taxon>Ascomycota</taxon>
        <taxon>Pezizomycotina</taxon>
        <taxon>Dothideomycetes</taxon>
        <taxon>Pleosporomycetidae</taxon>
        <taxon>Pleosporales</taxon>
        <taxon>Delitschiaceae</taxon>
        <taxon>Delitschia</taxon>
    </lineage>
</organism>
<sequence>MLIGCDGSRSRVRQLRYPTSFQNNSLPIRLLGVLVSFTRSGCHAMLSLDPYFFKGTGPLTSAYLWFSFLSVPPGSNSNDEVVCQIIVSWPYRPGFRGREDAVDPPKSNSGKFLAVYHAGSPELG</sequence>
<dbReference type="Proteomes" id="UP000799536">
    <property type="component" value="Unassembled WGS sequence"/>
</dbReference>